<dbReference type="Gene3D" id="3.30.1540.10">
    <property type="entry name" value="formyl-coa transferase, domain 3"/>
    <property type="match status" value="1"/>
</dbReference>
<gene>
    <name evidence="2" type="ORF">GCM10023144_03740</name>
</gene>
<keyword evidence="1 2" id="KW-0808">Transferase</keyword>
<dbReference type="Proteomes" id="UP001501671">
    <property type="component" value="Unassembled WGS sequence"/>
</dbReference>
<dbReference type="Pfam" id="PF02515">
    <property type="entry name" value="CoA_transf_3"/>
    <property type="match status" value="1"/>
</dbReference>
<dbReference type="InterPro" id="IPR023606">
    <property type="entry name" value="CoA-Trfase_III_dom_1_sf"/>
</dbReference>
<evidence type="ECO:0000313" key="3">
    <source>
        <dbReference type="Proteomes" id="UP001501671"/>
    </source>
</evidence>
<sequence length="395" mass="42482">MAVTPSATEPGLLPGPLHGIRILDFTNMMSGPYCTRLLADMGAEVLKIEPPSGDHNRTRRPVRQGYSSFFGQMNCGKKSIVLDLKSRDGLDAALGLAARCDVVVENWRPGVADRLGVGYAALAAIRPTLVYCSISGFGQKGPKALRPAYAAIVHAASGYDLAQVEYQGGGRPANTGTFIGDAVGGMAAFAAIQGALFQRERTGRGQYIDVAMLDGMLNLMVHEAQEAQSPSDETMRVYEPLATRDGFIIVAPTTHKNFLELAAAVGRPEWADDPRFRRTREREAHWHELMQLIEEWTSQRTGAECEAVLLAAGVPCTRYQTVAETLADPQLQARGSLTRIDDPAGSYLIPNAPFQMPGVDTAPRNRVAALGEDGAAVLGELLGYDADRVRRCAGG</sequence>
<dbReference type="RefSeq" id="WP_345245730.1">
    <property type="nucleotide sequence ID" value="NZ_BAABFO010000001.1"/>
</dbReference>
<dbReference type="Gene3D" id="3.40.50.10540">
    <property type="entry name" value="Crotonobetainyl-coa:carnitine coa-transferase, domain 1"/>
    <property type="match status" value="1"/>
</dbReference>
<dbReference type="InterPro" id="IPR050483">
    <property type="entry name" value="CoA-transferase_III_domain"/>
</dbReference>
<name>A0ABP8GF03_9BURK</name>
<organism evidence="2 3">
    <name type="scientific">Pigmentiphaga soli</name>
    <dbReference type="NCBI Taxonomy" id="1007095"/>
    <lineage>
        <taxon>Bacteria</taxon>
        <taxon>Pseudomonadati</taxon>
        <taxon>Pseudomonadota</taxon>
        <taxon>Betaproteobacteria</taxon>
        <taxon>Burkholderiales</taxon>
        <taxon>Alcaligenaceae</taxon>
        <taxon>Pigmentiphaga</taxon>
    </lineage>
</organism>
<dbReference type="SUPFAM" id="SSF89796">
    <property type="entry name" value="CoA-transferase family III (CaiB/BaiF)"/>
    <property type="match status" value="1"/>
</dbReference>
<comment type="caution">
    <text evidence="2">The sequence shown here is derived from an EMBL/GenBank/DDBJ whole genome shotgun (WGS) entry which is preliminary data.</text>
</comment>
<evidence type="ECO:0000256" key="1">
    <source>
        <dbReference type="ARBA" id="ARBA00022679"/>
    </source>
</evidence>
<reference evidence="3" key="1">
    <citation type="journal article" date="2019" name="Int. J. Syst. Evol. Microbiol.">
        <title>The Global Catalogue of Microorganisms (GCM) 10K type strain sequencing project: providing services to taxonomists for standard genome sequencing and annotation.</title>
        <authorList>
            <consortium name="The Broad Institute Genomics Platform"/>
            <consortium name="The Broad Institute Genome Sequencing Center for Infectious Disease"/>
            <person name="Wu L."/>
            <person name="Ma J."/>
        </authorList>
    </citation>
    <scope>NUCLEOTIDE SEQUENCE [LARGE SCALE GENOMIC DNA]</scope>
    <source>
        <strain evidence="3">JCM 17666</strain>
    </source>
</reference>
<dbReference type="PANTHER" id="PTHR48207:SF3">
    <property type="entry name" value="SUCCINATE--HYDROXYMETHYLGLUTARATE COA-TRANSFERASE"/>
    <property type="match status" value="1"/>
</dbReference>
<protein>
    <submittedName>
        <fullName evidence="2">CoA transferase</fullName>
    </submittedName>
</protein>
<keyword evidence="3" id="KW-1185">Reference proteome</keyword>
<dbReference type="InterPro" id="IPR044855">
    <property type="entry name" value="CoA-Trfase_III_dom3_sf"/>
</dbReference>
<dbReference type="PANTHER" id="PTHR48207">
    <property type="entry name" value="SUCCINATE--HYDROXYMETHYLGLUTARATE COA-TRANSFERASE"/>
    <property type="match status" value="1"/>
</dbReference>
<proteinExistence type="predicted"/>
<dbReference type="GO" id="GO:0016740">
    <property type="term" value="F:transferase activity"/>
    <property type="evidence" value="ECO:0007669"/>
    <property type="project" value="UniProtKB-KW"/>
</dbReference>
<accession>A0ABP8GF03</accession>
<dbReference type="InterPro" id="IPR003673">
    <property type="entry name" value="CoA-Trfase_fam_III"/>
</dbReference>
<dbReference type="EMBL" id="BAABFO010000001">
    <property type="protein sequence ID" value="GAA4323137.1"/>
    <property type="molecule type" value="Genomic_DNA"/>
</dbReference>
<evidence type="ECO:0000313" key="2">
    <source>
        <dbReference type="EMBL" id="GAA4323137.1"/>
    </source>
</evidence>